<comment type="caution">
    <text evidence="3">The sequence shown here is derived from an EMBL/GenBank/DDBJ whole genome shotgun (WGS) entry which is preliminary data.</text>
</comment>
<evidence type="ECO:0000256" key="2">
    <source>
        <dbReference type="SAM" id="SignalP"/>
    </source>
</evidence>
<dbReference type="PROSITE" id="PS50005">
    <property type="entry name" value="TPR"/>
    <property type="match status" value="5"/>
</dbReference>
<gene>
    <name evidence="3" type="ORF">DDZ13_01350</name>
</gene>
<dbReference type="PANTHER" id="PTHR12558">
    <property type="entry name" value="CELL DIVISION CYCLE 16,23,27"/>
    <property type="match status" value="1"/>
</dbReference>
<feature type="chain" id="PRO_5016299872" evidence="2">
    <location>
        <begin position="22"/>
        <end position="451"/>
    </location>
</feature>
<dbReference type="SMART" id="SM00028">
    <property type="entry name" value="TPR"/>
    <property type="match status" value="8"/>
</dbReference>
<dbReference type="Proteomes" id="UP000247099">
    <property type="component" value="Unassembled WGS sequence"/>
</dbReference>
<reference evidence="3 4" key="1">
    <citation type="submission" date="2018-05" db="EMBL/GenBank/DDBJ databases">
        <title>Coraliomargarita sinensis sp. nov., isolated from a marine solar saltern.</title>
        <authorList>
            <person name="Zhou L.Y."/>
        </authorList>
    </citation>
    <scope>NUCLEOTIDE SEQUENCE [LARGE SCALE GENOMIC DNA]</scope>
    <source>
        <strain evidence="3 4">WN38</strain>
    </source>
</reference>
<dbReference type="InParanoid" id="A0A317ZIY3"/>
<dbReference type="Gene3D" id="1.25.40.10">
    <property type="entry name" value="Tetratricopeptide repeat domain"/>
    <property type="match status" value="2"/>
</dbReference>
<proteinExistence type="predicted"/>
<feature type="repeat" description="TPR" evidence="1">
    <location>
        <begin position="159"/>
        <end position="192"/>
    </location>
</feature>
<sequence>MMTHNQTISILAACLFTVAAAAQPFDLTDTGAAAPDFREQFLASYGVNPKIEPEVTQEDRPLYERIEPYLKNNPREAIRIVNGELGPETNAAFYFLLGNLYYQTGQYPQSERALEQAVSKFPSFRRAYRTLGLIYIQSDRFEPAIKAWLKVITLGGGDAQSYGLLAYAYLAEGKYRSALTAYQKALMFKPDSTDFRRGEAQCLLQTAQYQQAAALFDELITEKPDVADYWPLQANAYLELERYDDAMANLEILAGRGQASLESQLLLGNLYLRDDNHRLALVTYQDALKVHGVAAVEDALRPLEYLINRSLFDEAAEYLTTLKSELPAELEAEDRTRLIVAEAGIALESGDRAKAIEQLKPVVKAQPLAAEALLLLAEAYQREEDFEEAEFYLQRVLSIPEEKVEALVALGRLEVRRGDFDAALKHLRAAREQAPRRPGLASYIESIENAR</sequence>
<accession>A0A317ZIY3</accession>
<dbReference type="Pfam" id="PF13432">
    <property type="entry name" value="TPR_16"/>
    <property type="match status" value="3"/>
</dbReference>
<dbReference type="PANTHER" id="PTHR12558:SF13">
    <property type="entry name" value="CELL DIVISION CYCLE PROTEIN 27 HOMOLOG"/>
    <property type="match status" value="1"/>
</dbReference>
<dbReference type="SUPFAM" id="SSF48452">
    <property type="entry name" value="TPR-like"/>
    <property type="match status" value="2"/>
</dbReference>
<dbReference type="EMBL" id="QHJQ01000001">
    <property type="protein sequence ID" value="PXA05546.1"/>
    <property type="molecule type" value="Genomic_DNA"/>
</dbReference>
<feature type="signal peptide" evidence="2">
    <location>
        <begin position="1"/>
        <end position="21"/>
    </location>
</feature>
<dbReference type="InterPro" id="IPR011990">
    <property type="entry name" value="TPR-like_helical_dom_sf"/>
</dbReference>
<protein>
    <submittedName>
        <fullName evidence="3">Uncharacterized protein</fullName>
    </submittedName>
</protein>
<dbReference type="OrthoDB" id="185499at2"/>
<name>A0A317ZIY3_9BACT</name>
<feature type="repeat" description="TPR" evidence="1">
    <location>
        <begin position="404"/>
        <end position="437"/>
    </location>
</feature>
<keyword evidence="2" id="KW-0732">Signal</keyword>
<dbReference type="Pfam" id="PF14559">
    <property type="entry name" value="TPR_19"/>
    <property type="match status" value="1"/>
</dbReference>
<dbReference type="AlphaFoldDB" id="A0A317ZIY3"/>
<feature type="repeat" description="TPR" evidence="1">
    <location>
        <begin position="125"/>
        <end position="158"/>
    </location>
</feature>
<dbReference type="InterPro" id="IPR019734">
    <property type="entry name" value="TPR_rpt"/>
</dbReference>
<evidence type="ECO:0000256" key="1">
    <source>
        <dbReference type="PROSITE-ProRule" id="PRU00339"/>
    </source>
</evidence>
<evidence type="ECO:0000313" key="3">
    <source>
        <dbReference type="EMBL" id="PXA05546.1"/>
    </source>
</evidence>
<feature type="repeat" description="TPR" evidence="1">
    <location>
        <begin position="370"/>
        <end position="403"/>
    </location>
</feature>
<keyword evidence="1" id="KW-0802">TPR repeat</keyword>
<keyword evidence="4" id="KW-1185">Reference proteome</keyword>
<evidence type="ECO:0000313" key="4">
    <source>
        <dbReference type="Proteomes" id="UP000247099"/>
    </source>
</evidence>
<dbReference type="RefSeq" id="WP_110129625.1">
    <property type="nucleotide sequence ID" value="NZ_QHJQ01000001.1"/>
</dbReference>
<organism evidence="3 4">
    <name type="scientific">Coraliomargarita sinensis</name>
    <dbReference type="NCBI Taxonomy" id="2174842"/>
    <lineage>
        <taxon>Bacteria</taxon>
        <taxon>Pseudomonadati</taxon>
        <taxon>Verrucomicrobiota</taxon>
        <taxon>Opitutia</taxon>
        <taxon>Puniceicoccales</taxon>
        <taxon>Coraliomargaritaceae</taxon>
        <taxon>Coraliomargarita</taxon>
    </lineage>
</organism>
<dbReference type="PROSITE" id="PS50293">
    <property type="entry name" value="TPR_REGION"/>
    <property type="match status" value="1"/>
</dbReference>
<feature type="repeat" description="TPR" evidence="1">
    <location>
        <begin position="91"/>
        <end position="124"/>
    </location>
</feature>